<dbReference type="KEGG" id="cpoy:GP475_00090"/>
<dbReference type="InterPro" id="IPR050415">
    <property type="entry name" value="MRET"/>
</dbReference>
<dbReference type="InterPro" id="IPR036010">
    <property type="entry name" value="2Fe-2S_ferredoxin-like_sf"/>
</dbReference>
<evidence type="ECO:0000259" key="9">
    <source>
        <dbReference type="PROSITE" id="PS51384"/>
    </source>
</evidence>
<dbReference type="InterPro" id="IPR001041">
    <property type="entry name" value="2Fe-2S_ferredoxin-type"/>
</dbReference>
<dbReference type="InterPro" id="IPR012675">
    <property type="entry name" value="Beta-grasp_dom_sf"/>
</dbReference>
<dbReference type="Gene3D" id="3.10.20.30">
    <property type="match status" value="1"/>
</dbReference>
<name>A0A7H0SKY2_9CORY</name>
<dbReference type="PROSITE" id="PS51085">
    <property type="entry name" value="2FE2S_FER_2"/>
    <property type="match status" value="1"/>
</dbReference>
<dbReference type="SUPFAM" id="SSF52343">
    <property type="entry name" value="Ferredoxin reductase-like, C-terminal NADP-linked domain"/>
    <property type="match status" value="1"/>
</dbReference>
<protein>
    <submittedName>
        <fullName evidence="10">2Fe-2S iron-sulfur cluster binding domain-containing protein</fullName>
    </submittedName>
</protein>
<organism evidence="10 11">
    <name type="scientific">Corynebacterium poyangense</name>
    <dbReference type="NCBI Taxonomy" id="2684405"/>
    <lineage>
        <taxon>Bacteria</taxon>
        <taxon>Bacillati</taxon>
        <taxon>Actinomycetota</taxon>
        <taxon>Actinomycetes</taxon>
        <taxon>Mycobacteriales</taxon>
        <taxon>Corynebacteriaceae</taxon>
        <taxon>Corynebacterium</taxon>
    </lineage>
</organism>
<evidence type="ECO:0000259" key="8">
    <source>
        <dbReference type="PROSITE" id="PS51085"/>
    </source>
</evidence>
<evidence type="ECO:0000313" key="11">
    <source>
        <dbReference type="Proteomes" id="UP000516320"/>
    </source>
</evidence>
<dbReference type="InterPro" id="IPR017927">
    <property type="entry name" value="FAD-bd_FR_type"/>
</dbReference>
<evidence type="ECO:0000256" key="3">
    <source>
        <dbReference type="ARBA" id="ARBA00022714"/>
    </source>
</evidence>
<dbReference type="Gene3D" id="3.40.50.80">
    <property type="entry name" value="Nucleotide-binding domain of ferredoxin-NADP reductase (FNR) module"/>
    <property type="match status" value="1"/>
</dbReference>
<keyword evidence="7" id="KW-0411">Iron-sulfur</keyword>
<feature type="domain" description="2Fe-2S ferredoxin-type" evidence="8">
    <location>
        <begin position="245"/>
        <end position="332"/>
    </location>
</feature>
<dbReference type="PROSITE" id="PS51384">
    <property type="entry name" value="FAD_FR"/>
    <property type="match status" value="1"/>
</dbReference>
<dbReference type="GO" id="GO:0051537">
    <property type="term" value="F:2 iron, 2 sulfur cluster binding"/>
    <property type="evidence" value="ECO:0007669"/>
    <property type="project" value="UniProtKB-KW"/>
</dbReference>
<dbReference type="Proteomes" id="UP000516320">
    <property type="component" value="Chromosome"/>
</dbReference>
<keyword evidence="4" id="KW-0479">Metal-binding</keyword>
<dbReference type="Pfam" id="PF00111">
    <property type="entry name" value="Fer2"/>
    <property type="match status" value="1"/>
</dbReference>
<evidence type="ECO:0000256" key="1">
    <source>
        <dbReference type="ARBA" id="ARBA00001974"/>
    </source>
</evidence>
<dbReference type="CDD" id="cd00207">
    <property type="entry name" value="fer2"/>
    <property type="match status" value="1"/>
</dbReference>
<evidence type="ECO:0000256" key="2">
    <source>
        <dbReference type="ARBA" id="ARBA00022630"/>
    </source>
</evidence>
<gene>
    <name evidence="10" type="ORF">GP475_00090</name>
</gene>
<keyword evidence="5" id="KW-0560">Oxidoreductase</keyword>
<evidence type="ECO:0000256" key="7">
    <source>
        <dbReference type="ARBA" id="ARBA00023014"/>
    </source>
</evidence>
<accession>A0A7H0SKY2</accession>
<keyword evidence="2" id="KW-0285">Flavoprotein</keyword>
<dbReference type="SUPFAM" id="SSF54292">
    <property type="entry name" value="2Fe-2S ferredoxin-like"/>
    <property type="match status" value="1"/>
</dbReference>
<dbReference type="AlphaFoldDB" id="A0A7H0SKY2"/>
<dbReference type="EMBL" id="CP046884">
    <property type="protein sequence ID" value="QNQ89207.1"/>
    <property type="molecule type" value="Genomic_DNA"/>
</dbReference>
<dbReference type="RefSeq" id="WP_187974662.1">
    <property type="nucleotide sequence ID" value="NZ_CP046884.1"/>
</dbReference>
<dbReference type="CDD" id="cd06185">
    <property type="entry name" value="PDR_like"/>
    <property type="match status" value="1"/>
</dbReference>
<evidence type="ECO:0000256" key="4">
    <source>
        <dbReference type="ARBA" id="ARBA00022723"/>
    </source>
</evidence>
<evidence type="ECO:0000256" key="5">
    <source>
        <dbReference type="ARBA" id="ARBA00023002"/>
    </source>
</evidence>
<dbReference type="GO" id="GO:0046872">
    <property type="term" value="F:metal ion binding"/>
    <property type="evidence" value="ECO:0007669"/>
    <property type="project" value="UniProtKB-KW"/>
</dbReference>
<comment type="cofactor">
    <cofactor evidence="1">
        <name>FAD</name>
        <dbReference type="ChEBI" id="CHEBI:57692"/>
    </cofactor>
</comment>
<proteinExistence type="predicted"/>
<dbReference type="InterPro" id="IPR039261">
    <property type="entry name" value="FNR_nucleotide-bd"/>
</dbReference>
<dbReference type="SUPFAM" id="SSF63380">
    <property type="entry name" value="Riboflavin synthase domain-like"/>
    <property type="match status" value="1"/>
</dbReference>
<dbReference type="PANTHER" id="PTHR47354:SF1">
    <property type="entry name" value="CARNITINE MONOOXYGENASE REDUCTASE SUBUNIT"/>
    <property type="match status" value="1"/>
</dbReference>
<dbReference type="PANTHER" id="PTHR47354">
    <property type="entry name" value="NADH OXIDOREDUCTASE HCR"/>
    <property type="match status" value="1"/>
</dbReference>
<dbReference type="PROSITE" id="PS00197">
    <property type="entry name" value="2FE2S_FER_1"/>
    <property type="match status" value="1"/>
</dbReference>
<dbReference type="InterPro" id="IPR017938">
    <property type="entry name" value="Riboflavin_synthase-like_b-brl"/>
</dbReference>
<dbReference type="InterPro" id="IPR006058">
    <property type="entry name" value="2Fe2S_fd_BS"/>
</dbReference>
<reference evidence="10 11" key="1">
    <citation type="submission" date="2019-12" db="EMBL/GenBank/DDBJ databases">
        <title>Corynebacterium sp. nov., isolated from feces of the Anser Albifrons in China.</title>
        <authorList>
            <person name="Liu Q."/>
        </authorList>
    </citation>
    <scope>NUCLEOTIDE SEQUENCE [LARGE SCALE GENOMIC DNA]</scope>
    <source>
        <strain evidence="10 11">4H37-19</strain>
    </source>
</reference>
<keyword evidence="3" id="KW-0001">2Fe-2S</keyword>
<keyword evidence="6" id="KW-0408">Iron</keyword>
<sequence length="332" mass="37373">MNSNARTITKTPHKDDIIQVRVAGRKLVGKDIVQLTLESLTGEKLPDWEPGAHIDVMIPGDSSEPLIRQYSLCGDYHDNFRYEIGVLKTVDSRGGSRFIHEHFTVGTVIKISEPRNHFPLVPSSNYVFVAGGIGITPLIPMVRKAIEGRKPWKFYQLAENNTRRAFPDIVDNFPKDHTIVHFSDENGMMDLELLAKTFEDDTDVYACGPAGLLDGLATISERQDRWRFHCERFSPREFYDAEEDKSFTVVIDSSGDKVLVPPGKSCLQSLREHGLKLDWSCKEGVCGTCETDVLEGVPEHRDSVLTAEERASNESMMICVSRAKTSYIKLRL</sequence>
<dbReference type="PRINTS" id="PR00409">
    <property type="entry name" value="PHDIOXRDTASE"/>
</dbReference>
<feature type="domain" description="FAD-binding FR-type" evidence="9">
    <location>
        <begin position="15"/>
        <end position="121"/>
    </location>
</feature>
<dbReference type="Gene3D" id="2.40.30.10">
    <property type="entry name" value="Translation factors"/>
    <property type="match status" value="1"/>
</dbReference>
<evidence type="ECO:0000313" key="10">
    <source>
        <dbReference type="EMBL" id="QNQ89207.1"/>
    </source>
</evidence>
<dbReference type="GO" id="GO:0016491">
    <property type="term" value="F:oxidoreductase activity"/>
    <property type="evidence" value="ECO:0007669"/>
    <property type="project" value="UniProtKB-KW"/>
</dbReference>
<evidence type="ECO:0000256" key="6">
    <source>
        <dbReference type="ARBA" id="ARBA00023004"/>
    </source>
</evidence>
<keyword evidence="11" id="KW-1185">Reference proteome</keyword>